<name>A0A381ZLM9_9ZZZZ</name>
<accession>A0A381ZLM9</accession>
<sequence length="117" mass="13751">MSSPKNLEYKKTSFLSKSNSSFIEEMYIRYIEKDPSLPVSWENYFKTLNEDLNLITKEIEGPIWKKNKKKIISNKKKLNLETDIVNNKDIEKFKAESIKAIALIRAYRIRGHLIANL</sequence>
<proteinExistence type="predicted"/>
<dbReference type="Pfam" id="PF16078">
    <property type="entry name" value="2-oxogl_dehyd_N"/>
    <property type="match status" value="1"/>
</dbReference>
<dbReference type="InterPro" id="IPR032106">
    <property type="entry name" value="2-oxogl_dehyd_N"/>
</dbReference>
<feature type="domain" description="2-oxoglutarate dehydrogenase E1 component N-terminal" evidence="1">
    <location>
        <begin position="12"/>
        <end position="50"/>
    </location>
</feature>
<evidence type="ECO:0000259" key="1">
    <source>
        <dbReference type="Pfam" id="PF16078"/>
    </source>
</evidence>
<dbReference type="AlphaFoldDB" id="A0A381ZLM9"/>
<gene>
    <name evidence="2" type="ORF">METZ01_LOCUS142725</name>
</gene>
<organism evidence="2">
    <name type="scientific">marine metagenome</name>
    <dbReference type="NCBI Taxonomy" id="408172"/>
    <lineage>
        <taxon>unclassified sequences</taxon>
        <taxon>metagenomes</taxon>
        <taxon>ecological metagenomes</taxon>
    </lineage>
</organism>
<protein>
    <recommendedName>
        <fullName evidence="1">2-oxoglutarate dehydrogenase E1 component N-terminal domain-containing protein</fullName>
    </recommendedName>
</protein>
<dbReference type="EMBL" id="UINC01021721">
    <property type="protein sequence ID" value="SVA89871.1"/>
    <property type="molecule type" value="Genomic_DNA"/>
</dbReference>
<evidence type="ECO:0000313" key="2">
    <source>
        <dbReference type="EMBL" id="SVA89871.1"/>
    </source>
</evidence>
<reference evidence="2" key="1">
    <citation type="submission" date="2018-05" db="EMBL/GenBank/DDBJ databases">
        <authorList>
            <person name="Lanie J.A."/>
            <person name="Ng W.-L."/>
            <person name="Kazmierczak K.M."/>
            <person name="Andrzejewski T.M."/>
            <person name="Davidsen T.M."/>
            <person name="Wayne K.J."/>
            <person name="Tettelin H."/>
            <person name="Glass J.I."/>
            <person name="Rusch D."/>
            <person name="Podicherti R."/>
            <person name="Tsui H.-C.T."/>
            <person name="Winkler M.E."/>
        </authorList>
    </citation>
    <scope>NUCLEOTIDE SEQUENCE</scope>
</reference>
<feature type="non-terminal residue" evidence="2">
    <location>
        <position position="117"/>
    </location>
</feature>